<evidence type="ECO:0000256" key="8">
    <source>
        <dbReference type="ARBA" id="ARBA00051148"/>
    </source>
</evidence>
<evidence type="ECO:0000313" key="13">
    <source>
        <dbReference type="EMBL" id="CAI6337949.1"/>
    </source>
</evidence>
<dbReference type="InterPro" id="IPR032466">
    <property type="entry name" value="Metal_Hydrolase"/>
</dbReference>
<evidence type="ECO:0000256" key="9">
    <source>
        <dbReference type="ARBA" id="ARBA00056079"/>
    </source>
</evidence>
<dbReference type="Pfam" id="PF01979">
    <property type="entry name" value="Amidohydro_1"/>
    <property type="match status" value="1"/>
</dbReference>
<evidence type="ECO:0000259" key="12">
    <source>
        <dbReference type="Pfam" id="PF01979"/>
    </source>
</evidence>
<protein>
    <recommendedName>
        <fullName evidence="10">Probable guanine deaminase</fullName>
        <ecNumber evidence="4">3.5.4.3</ecNumber>
    </recommendedName>
    <alternativeName>
        <fullName evidence="11">Guanine aminohydrolase</fullName>
    </alternativeName>
</protein>
<reference evidence="13" key="1">
    <citation type="submission" date="2023-01" db="EMBL/GenBank/DDBJ databases">
        <authorList>
            <person name="Van Ghelder C."/>
            <person name="Rancurel C."/>
        </authorList>
    </citation>
    <scope>NUCLEOTIDE SEQUENCE</scope>
    <source>
        <strain evidence="13">CNCM I-4278</strain>
    </source>
</reference>
<feature type="domain" description="Amidohydrolase-related" evidence="12">
    <location>
        <begin position="64"/>
        <end position="448"/>
    </location>
</feature>
<evidence type="ECO:0000256" key="11">
    <source>
        <dbReference type="ARBA" id="ARBA00083147"/>
    </source>
</evidence>
<comment type="cofactor">
    <cofactor evidence="1">
        <name>Zn(2+)</name>
        <dbReference type="ChEBI" id="CHEBI:29105"/>
    </cofactor>
</comment>
<evidence type="ECO:0000256" key="1">
    <source>
        <dbReference type="ARBA" id="ARBA00001947"/>
    </source>
</evidence>
<dbReference type="EMBL" id="CAOQHR010000007">
    <property type="protein sequence ID" value="CAI6337949.1"/>
    <property type="molecule type" value="Genomic_DNA"/>
</dbReference>
<evidence type="ECO:0000256" key="6">
    <source>
        <dbReference type="ARBA" id="ARBA00022801"/>
    </source>
</evidence>
<dbReference type="OrthoDB" id="194468at2759"/>
<evidence type="ECO:0000256" key="5">
    <source>
        <dbReference type="ARBA" id="ARBA00022723"/>
    </source>
</evidence>
<dbReference type="AlphaFoldDB" id="A0A9W4UMB4"/>
<evidence type="ECO:0000256" key="2">
    <source>
        <dbReference type="ARBA" id="ARBA00004984"/>
    </source>
</evidence>
<comment type="caution">
    <text evidence="13">The sequence shown here is derived from an EMBL/GenBank/DDBJ whole genome shotgun (WGS) entry which is preliminary data.</text>
</comment>
<dbReference type="InterPro" id="IPR011059">
    <property type="entry name" value="Metal-dep_hydrolase_composite"/>
</dbReference>
<accession>A0A9W4UMB4</accession>
<gene>
    <name evidence="13" type="ORF">PDIGIT_LOCUS11068</name>
</gene>
<dbReference type="Gene3D" id="3.20.20.140">
    <property type="entry name" value="Metal-dependent hydrolases"/>
    <property type="match status" value="1"/>
</dbReference>
<comment type="similarity">
    <text evidence="3">Belongs to the metallo-dependent hydrolases superfamily. ATZ/TRZ family.</text>
</comment>
<organism evidence="13 14">
    <name type="scientific">Periconia digitata</name>
    <dbReference type="NCBI Taxonomy" id="1303443"/>
    <lineage>
        <taxon>Eukaryota</taxon>
        <taxon>Fungi</taxon>
        <taxon>Dikarya</taxon>
        <taxon>Ascomycota</taxon>
        <taxon>Pezizomycotina</taxon>
        <taxon>Dothideomycetes</taxon>
        <taxon>Pleosporomycetidae</taxon>
        <taxon>Pleosporales</taxon>
        <taxon>Massarineae</taxon>
        <taxon>Periconiaceae</taxon>
        <taxon>Periconia</taxon>
    </lineage>
</organism>
<keyword evidence="14" id="KW-1185">Reference proteome</keyword>
<dbReference type="EC" id="3.5.4.3" evidence="4"/>
<evidence type="ECO:0000256" key="4">
    <source>
        <dbReference type="ARBA" id="ARBA00012781"/>
    </source>
</evidence>
<evidence type="ECO:0000256" key="3">
    <source>
        <dbReference type="ARBA" id="ARBA00006745"/>
    </source>
</evidence>
<name>A0A9W4UMB4_9PLEO</name>
<sequence>MSDTLIFKGGLVHSLDPTTLEILDDATVVVVNGVITALYKSSSHVPADALPTDITALTLPRGEFLIPGFVDTHNHAPQWPMRGLGQGLHILDWLNNITFPFEARFADATYAAEMYEHTVDDFLRQGITTACYYGSRHAQATRILADTCHRKGQRAFIGKCNMDRNAPEYICESNAQESLRETEDCIAHIRALPGCAAGTESALVKPIITPRFAISCTPELLSGLGDIVKRDDSLAVQTHFNEAQQEIDATTDLFPAFKGSEADLYESFGLLNRRTVLAHCTIMSEYEKSKISTLHCGVAHCPIANMTVGGGFMVAPIRDFMQRGIKVGLGTDSGGGWASQMLAVIRQAMIASNACEVMSGGKDTALSLEETFFLATLGGARVLCLDGYIGNFQVGKEFDAIRVATTTGTKSAMAPTNETDSTRTMFEKFIMTADDRNIHAVYVKGRLVS</sequence>
<dbReference type="SUPFAM" id="SSF51338">
    <property type="entry name" value="Composite domain of metallo-dependent hydrolases"/>
    <property type="match status" value="1"/>
</dbReference>
<dbReference type="PANTHER" id="PTHR11271:SF49">
    <property type="entry name" value="GUANINE DEAMINASE"/>
    <property type="match status" value="1"/>
</dbReference>
<evidence type="ECO:0000256" key="7">
    <source>
        <dbReference type="ARBA" id="ARBA00022833"/>
    </source>
</evidence>
<dbReference type="GO" id="GO:0008270">
    <property type="term" value="F:zinc ion binding"/>
    <property type="evidence" value="ECO:0007669"/>
    <property type="project" value="TreeGrafter"/>
</dbReference>
<dbReference type="GO" id="GO:0005829">
    <property type="term" value="C:cytosol"/>
    <property type="evidence" value="ECO:0007669"/>
    <property type="project" value="TreeGrafter"/>
</dbReference>
<comment type="function">
    <text evidence="9">Catalyzes the hydrolytic deamination of guanine, producing xanthine and ammonia.</text>
</comment>
<keyword evidence="5" id="KW-0479">Metal-binding</keyword>
<evidence type="ECO:0000256" key="10">
    <source>
        <dbReference type="ARBA" id="ARBA00069860"/>
    </source>
</evidence>
<dbReference type="FunFam" id="3.20.20.140:FF:000022">
    <property type="entry name" value="Guanine deaminase"/>
    <property type="match status" value="1"/>
</dbReference>
<proteinExistence type="inferred from homology"/>
<keyword evidence="7" id="KW-0862">Zinc</keyword>
<dbReference type="GO" id="GO:0046098">
    <property type="term" value="P:guanine metabolic process"/>
    <property type="evidence" value="ECO:0007669"/>
    <property type="project" value="TreeGrafter"/>
</dbReference>
<dbReference type="Proteomes" id="UP001152607">
    <property type="component" value="Unassembled WGS sequence"/>
</dbReference>
<comment type="catalytic activity">
    <reaction evidence="8">
        <text>guanine + H2O + H(+) = xanthine + NH4(+)</text>
        <dbReference type="Rhea" id="RHEA:14665"/>
        <dbReference type="ChEBI" id="CHEBI:15377"/>
        <dbReference type="ChEBI" id="CHEBI:15378"/>
        <dbReference type="ChEBI" id="CHEBI:16235"/>
        <dbReference type="ChEBI" id="CHEBI:17712"/>
        <dbReference type="ChEBI" id="CHEBI:28938"/>
        <dbReference type="EC" id="3.5.4.3"/>
    </reaction>
</comment>
<dbReference type="InterPro" id="IPR006680">
    <property type="entry name" value="Amidohydro-rel"/>
</dbReference>
<dbReference type="SUPFAM" id="SSF51556">
    <property type="entry name" value="Metallo-dependent hydrolases"/>
    <property type="match status" value="1"/>
</dbReference>
<dbReference type="InterPro" id="IPR051607">
    <property type="entry name" value="Metallo-dep_hydrolases"/>
</dbReference>
<dbReference type="Gene3D" id="2.30.40.10">
    <property type="entry name" value="Urease, subunit C, domain 1"/>
    <property type="match status" value="1"/>
</dbReference>
<keyword evidence="6" id="KW-0378">Hydrolase</keyword>
<dbReference type="PANTHER" id="PTHR11271">
    <property type="entry name" value="GUANINE DEAMINASE"/>
    <property type="match status" value="1"/>
</dbReference>
<comment type="pathway">
    <text evidence="2">Purine metabolism; guanine degradation; xanthine from guanine: step 1/1.</text>
</comment>
<dbReference type="GO" id="GO:0008892">
    <property type="term" value="F:guanine deaminase activity"/>
    <property type="evidence" value="ECO:0007669"/>
    <property type="project" value="UniProtKB-EC"/>
</dbReference>
<evidence type="ECO:0000313" key="14">
    <source>
        <dbReference type="Proteomes" id="UP001152607"/>
    </source>
</evidence>